<dbReference type="InterPro" id="IPR004780">
    <property type="entry name" value="SRP"/>
</dbReference>
<dbReference type="SMART" id="SM00962">
    <property type="entry name" value="SRP54"/>
    <property type="match status" value="1"/>
</dbReference>
<comment type="similarity">
    <text evidence="1 9">Belongs to the GTP-binding SRP family. SRP54 subfamily.</text>
</comment>
<feature type="domain" description="SRP54-type proteins GTP-binding" evidence="10">
    <location>
        <begin position="270"/>
        <end position="283"/>
    </location>
</feature>
<keyword evidence="5 9" id="KW-0342">GTP-binding</keyword>
<dbReference type="GO" id="GO:0003924">
    <property type="term" value="F:GTPase activity"/>
    <property type="evidence" value="ECO:0007669"/>
    <property type="project" value="UniProtKB-UniRule"/>
</dbReference>
<evidence type="ECO:0000256" key="8">
    <source>
        <dbReference type="ARBA" id="ARBA00048027"/>
    </source>
</evidence>
<organism evidence="11 12">
    <name type="scientific">Metalysinibacillus jejuensis</name>
    <dbReference type="NCBI Taxonomy" id="914327"/>
    <lineage>
        <taxon>Bacteria</taxon>
        <taxon>Bacillati</taxon>
        <taxon>Bacillota</taxon>
        <taxon>Bacilli</taxon>
        <taxon>Bacillales</taxon>
        <taxon>Caryophanaceae</taxon>
        <taxon>Metalysinibacillus</taxon>
    </lineage>
</organism>
<comment type="subunit">
    <text evidence="9">Part of the signal recognition particle protein translocation system, which is composed of SRP and FtsY.</text>
</comment>
<feature type="binding site" evidence="9">
    <location>
        <begin position="249"/>
        <end position="252"/>
    </location>
    <ligand>
        <name>GTP</name>
        <dbReference type="ChEBI" id="CHEBI:37565"/>
    </ligand>
</feature>
<dbReference type="InterPro" id="IPR036891">
    <property type="entry name" value="Signal_recog_part_SRP54_M_sf"/>
</dbReference>
<dbReference type="GO" id="GO:0048500">
    <property type="term" value="C:signal recognition particle"/>
    <property type="evidence" value="ECO:0007669"/>
    <property type="project" value="UniProtKB-UniRule"/>
</dbReference>
<evidence type="ECO:0000256" key="9">
    <source>
        <dbReference type="HAMAP-Rule" id="MF_00306"/>
    </source>
</evidence>
<dbReference type="SMART" id="SM00382">
    <property type="entry name" value="AAA"/>
    <property type="match status" value="1"/>
</dbReference>
<dbReference type="InterPro" id="IPR042101">
    <property type="entry name" value="SRP54_N_sf"/>
</dbReference>
<dbReference type="GO" id="GO:0006614">
    <property type="term" value="P:SRP-dependent cotranslational protein targeting to membrane"/>
    <property type="evidence" value="ECO:0007669"/>
    <property type="project" value="InterPro"/>
</dbReference>
<dbReference type="InterPro" id="IPR013822">
    <property type="entry name" value="Signal_recog_particl_SRP54_hlx"/>
</dbReference>
<dbReference type="FunFam" id="3.40.50.300:FF:000022">
    <property type="entry name" value="Signal recognition particle 54 kDa subunit"/>
    <property type="match status" value="1"/>
</dbReference>
<dbReference type="InterPro" id="IPR004125">
    <property type="entry name" value="Signal_recog_particle_SRP54_M"/>
</dbReference>
<sequence>MAFEGLSERLQETIQKIKGKGKVTEQDVKAMMREVRFALIEADVNLQVVKQFVKNVSERAVGSDVMKSLTPGQQVIKIVQDELTTLMGGEQSPIKFNTKPPTVIMMVGLQGAGKTTTTGKLANVLRKKYNRKPLLVAADVYRPAAVQQLETLGKQLSIPVFSIGTEVSPVEIAEKAIEQAKEDHNDVVIIDTAGRLHIDETLMQELKDIRALKEPDEIFLVVDAMTGQDAVNVANSFNDALGITGVILTKLDGDTRGGAALSIRSVTQKPIKFVGMGEKMDALEPFHPERMASRILGMGDMLSLIEKAQAQVDEDKAKELEEKFKTQSFTFDDFIEQLQQVKKMGPLDEILKMIPGANKIKGLENAKVDDKQMAHLEAIIYSMTPAEKTNPDIINSSRKKRISRGSGRPIQEINRLLKQFEEMKKMMKQMTGMASGKGKKKMKLPGFDSLFK</sequence>
<dbReference type="Gene3D" id="1.10.260.30">
    <property type="entry name" value="Signal recognition particle, SRP54 subunit, M-domain"/>
    <property type="match status" value="1"/>
</dbReference>
<keyword evidence="2 9" id="KW-0547">Nucleotide-binding</keyword>
<evidence type="ECO:0000256" key="3">
    <source>
        <dbReference type="ARBA" id="ARBA00022801"/>
    </source>
</evidence>
<evidence type="ECO:0000256" key="1">
    <source>
        <dbReference type="ARBA" id="ARBA00005450"/>
    </source>
</evidence>
<dbReference type="Gene3D" id="3.40.50.300">
    <property type="entry name" value="P-loop containing nucleotide triphosphate hydrolases"/>
    <property type="match status" value="1"/>
</dbReference>
<dbReference type="Gene3D" id="1.20.120.140">
    <property type="entry name" value="Signal recognition particle SRP54, nucleotide-binding domain"/>
    <property type="match status" value="1"/>
</dbReference>
<name>A0A921T4E2_9BACL</name>
<dbReference type="SMART" id="SM00963">
    <property type="entry name" value="SRP54_N"/>
    <property type="match status" value="1"/>
</dbReference>
<keyword evidence="4 9" id="KW-0694">RNA-binding</keyword>
<dbReference type="EMBL" id="DYTV01000053">
    <property type="protein sequence ID" value="HJH10895.1"/>
    <property type="molecule type" value="Genomic_DNA"/>
</dbReference>
<dbReference type="PROSITE" id="PS00300">
    <property type="entry name" value="SRP54"/>
    <property type="match status" value="1"/>
</dbReference>
<dbReference type="SUPFAM" id="SSF52540">
    <property type="entry name" value="P-loop containing nucleoside triphosphate hydrolases"/>
    <property type="match status" value="1"/>
</dbReference>
<evidence type="ECO:0000313" key="12">
    <source>
        <dbReference type="Proteomes" id="UP000700212"/>
    </source>
</evidence>
<feature type="binding site" evidence="9">
    <location>
        <begin position="108"/>
        <end position="115"/>
    </location>
    <ligand>
        <name>GTP</name>
        <dbReference type="ChEBI" id="CHEBI:37565"/>
    </ligand>
</feature>
<dbReference type="HAMAP" id="MF_00306">
    <property type="entry name" value="SRP54"/>
    <property type="match status" value="1"/>
</dbReference>
<evidence type="ECO:0000259" key="10">
    <source>
        <dbReference type="PROSITE" id="PS00300"/>
    </source>
</evidence>
<comment type="domain">
    <text evidence="9">Composed of three domains: the N-terminal N domain, which is responsible for interactions with the ribosome, the central G domain, which binds GTP, and the C-terminal M domain, which binds the RNA and the signal sequence of the RNC.</text>
</comment>
<dbReference type="NCBIfam" id="TIGR00959">
    <property type="entry name" value="ffh"/>
    <property type="match status" value="1"/>
</dbReference>
<comment type="function">
    <text evidence="9">Involved in targeting and insertion of nascent membrane proteins into the cytoplasmic membrane. Binds to the hydrophobic signal sequence of the ribosome-nascent chain (RNC) as it emerges from the ribosomes. The SRP-RNC complex is then targeted to the cytoplasmic membrane where it interacts with the SRP receptor FtsY.</text>
</comment>
<evidence type="ECO:0000256" key="5">
    <source>
        <dbReference type="ARBA" id="ARBA00023134"/>
    </source>
</evidence>
<dbReference type="EC" id="3.6.5.4" evidence="9"/>
<keyword evidence="6 9" id="KW-0733">Signal recognition particle</keyword>
<comment type="caution">
    <text evidence="11">The sequence shown here is derived from an EMBL/GenBank/DDBJ whole genome shotgun (WGS) entry which is preliminary data.</text>
</comment>
<evidence type="ECO:0000256" key="2">
    <source>
        <dbReference type="ARBA" id="ARBA00022741"/>
    </source>
</evidence>
<dbReference type="GO" id="GO:0008312">
    <property type="term" value="F:7S RNA binding"/>
    <property type="evidence" value="ECO:0007669"/>
    <property type="project" value="InterPro"/>
</dbReference>
<evidence type="ECO:0000256" key="4">
    <source>
        <dbReference type="ARBA" id="ARBA00022884"/>
    </source>
</evidence>
<dbReference type="InterPro" id="IPR000897">
    <property type="entry name" value="SRP54_GTPase_dom"/>
</dbReference>
<dbReference type="GO" id="GO:0005525">
    <property type="term" value="F:GTP binding"/>
    <property type="evidence" value="ECO:0007669"/>
    <property type="project" value="UniProtKB-UniRule"/>
</dbReference>
<keyword evidence="7 9" id="KW-0687">Ribonucleoprotein</keyword>
<protein>
    <recommendedName>
        <fullName evidence="9">Signal recognition particle protein</fullName>
        <ecNumber evidence="9">3.6.5.4</ecNumber>
    </recommendedName>
    <alternativeName>
        <fullName evidence="9">Fifty-four homolog</fullName>
    </alternativeName>
</protein>
<evidence type="ECO:0000256" key="7">
    <source>
        <dbReference type="ARBA" id="ARBA00023274"/>
    </source>
</evidence>
<dbReference type="Proteomes" id="UP000700212">
    <property type="component" value="Unassembled WGS sequence"/>
</dbReference>
<dbReference type="InterPro" id="IPR003593">
    <property type="entry name" value="AAA+_ATPase"/>
</dbReference>
<dbReference type="Pfam" id="PF02978">
    <property type="entry name" value="SRP_SPB"/>
    <property type="match status" value="1"/>
</dbReference>
<keyword evidence="3 9" id="KW-0378">Hydrolase</keyword>
<dbReference type="InterPro" id="IPR027417">
    <property type="entry name" value="P-loop_NTPase"/>
</dbReference>
<dbReference type="CDD" id="cd18539">
    <property type="entry name" value="SRP_G"/>
    <property type="match status" value="1"/>
</dbReference>
<gene>
    <name evidence="9 11" type="primary">ffh</name>
    <name evidence="11" type="ORF">K8V30_04230</name>
</gene>
<feature type="binding site" evidence="9">
    <location>
        <begin position="191"/>
        <end position="195"/>
    </location>
    <ligand>
        <name>GTP</name>
        <dbReference type="ChEBI" id="CHEBI:37565"/>
    </ligand>
</feature>
<reference evidence="11" key="1">
    <citation type="journal article" date="2021" name="PeerJ">
        <title>Extensive microbial diversity within the chicken gut microbiome revealed by metagenomics and culture.</title>
        <authorList>
            <person name="Gilroy R."/>
            <person name="Ravi A."/>
            <person name="Getino M."/>
            <person name="Pursley I."/>
            <person name="Horton D.L."/>
            <person name="Alikhan N.F."/>
            <person name="Baker D."/>
            <person name="Gharbi K."/>
            <person name="Hall N."/>
            <person name="Watson M."/>
            <person name="Adriaenssens E.M."/>
            <person name="Foster-Nyarko E."/>
            <person name="Jarju S."/>
            <person name="Secka A."/>
            <person name="Antonio M."/>
            <person name="Oren A."/>
            <person name="Chaudhuri R.R."/>
            <person name="La Ragione R."/>
            <person name="Hildebrand F."/>
            <person name="Pallen M.J."/>
        </authorList>
    </citation>
    <scope>NUCLEOTIDE SEQUENCE</scope>
    <source>
        <strain evidence="11">CHK160-4876</strain>
    </source>
</reference>
<dbReference type="SUPFAM" id="SSF47446">
    <property type="entry name" value="Signal peptide-binding domain"/>
    <property type="match status" value="1"/>
</dbReference>
<evidence type="ECO:0000313" key="11">
    <source>
        <dbReference type="EMBL" id="HJH10895.1"/>
    </source>
</evidence>
<dbReference type="PANTHER" id="PTHR11564:SF5">
    <property type="entry name" value="SIGNAL RECOGNITION PARTICLE SUBUNIT SRP54"/>
    <property type="match status" value="1"/>
</dbReference>
<comment type="catalytic activity">
    <reaction evidence="8 9">
        <text>GTP + H2O = GDP + phosphate + H(+)</text>
        <dbReference type="Rhea" id="RHEA:19669"/>
        <dbReference type="ChEBI" id="CHEBI:15377"/>
        <dbReference type="ChEBI" id="CHEBI:15378"/>
        <dbReference type="ChEBI" id="CHEBI:37565"/>
        <dbReference type="ChEBI" id="CHEBI:43474"/>
        <dbReference type="ChEBI" id="CHEBI:58189"/>
        <dbReference type="EC" id="3.6.5.4"/>
    </reaction>
</comment>
<proteinExistence type="inferred from homology"/>
<accession>A0A921T4E2</accession>
<evidence type="ECO:0000256" key="6">
    <source>
        <dbReference type="ARBA" id="ARBA00023135"/>
    </source>
</evidence>
<reference evidence="11" key="2">
    <citation type="submission" date="2021-09" db="EMBL/GenBank/DDBJ databases">
        <authorList>
            <person name="Gilroy R."/>
        </authorList>
    </citation>
    <scope>NUCLEOTIDE SEQUENCE</scope>
    <source>
        <strain evidence="11">CHK160-4876</strain>
    </source>
</reference>
<dbReference type="Pfam" id="PF02881">
    <property type="entry name" value="SRP54_N"/>
    <property type="match status" value="1"/>
</dbReference>
<dbReference type="AlphaFoldDB" id="A0A921T4E2"/>
<keyword evidence="9" id="KW-0963">Cytoplasm</keyword>
<dbReference type="PANTHER" id="PTHR11564">
    <property type="entry name" value="SIGNAL RECOGNITION PARTICLE 54K PROTEIN SRP54"/>
    <property type="match status" value="1"/>
</dbReference>
<dbReference type="Pfam" id="PF00448">
    <property type="entry name" value="SRP54"/>
    <property type="match status" value="1"/>
</dbReference>
<comment type="subcellular location">
    <subcellularLocation>
        <location evidence="9">Cytoplasm</location>
    </subcellularLocation>
    <text evidence="9">The SRP-RNC complex is targeted to the cytoplasmic membrane.</text>
</comment>
<dbReference type="InterPro" id="IPR022941">
    <property type="entry name" value="SRP54"/>
</dbReference>